<organism evidence="4 5">
    <name type="scientific">Nocardia thailandica</name>
    <dbReference type="NCBI Taxonomy" id="257275"/>
    <lineage>
        <taxon>Bacteria</taxon>
        <taxon>Bacillati</taxon>
        <taxon>Actinomycetota</taxon>
        <taxon>Actinomycetes</taxon>
        <taxon>Mycobacteriales</taxon>
        <taxon>Nocardiaceae</taxon>
        <taxon>Nocardia</taxon>
    </lineage>
</organism>
<feature type="compositionally biased region" description="Pro residues" evidence="1">
    <location>
        <begin position="127"/>
        <end position="138"/>
    </location>
</feature>
<feature type="compositionally biased region" description="Basic and acidic residues" evidence="1">
    <location>
        <begin position="394"/>
        <end position="403"/>
    </location>
</feature>
<accession>A0ABW6PPJ2</accession>
<keyword evidence="2" id="KW-0472">Membrane</keyword>
<evidence type="ECO:0000256" key="2">
    <source>
        <dbReference type="SAM" id="Phobius"/>
    </source>
</evidence>
<name>A0ABW6PPJ2_9NOCA</name>
<feature type="compositionally biased region" description="Pro residues" evidence="1">
    <location>
        <begin position="88"/>
        <end position="108"/>
    </location>
</feature>
<keyword evidence="2" id="KW-1133">Transmembrane helix</keyword>
<feature type="compositionally biased region" description="Low complexity" evidence="1">
    <location>
        <begin position="160"/>
        <end position="178"/>
    </location>
</feature>
<feature type="transmembrane region" description="Helical" evidence="2">
    <location>
        <begin position="423"/>
        <end position="444"/>
    </location>
</feature>
<dbReference type="EMBL" id="JBIAMX010000008">
    <property type="protein sequence ID" value="MFF0544325.1"/>
    <property type="molecule type" value="Genomic_DNA"/>
</dbReference>
<keyword evidence="2" id="KW-0812">Transmembrane</keyword>
<evidence type="ECO:0000256" key="1">
    <source>
        <dbReference type="SAM" id="MobiDB-lite"/>
    </source>
</evidence>
<gene>
    <name evidence="4" type="ORF">ACFYTF_15955</name>
</gene>
<evidence type="ECO:0000313" key="4">
    <source>
        <dbReference type="EMBL" id="MFF0544325.1"/>
    </source>
</evidence>
<dbReference type="Pfam" id="PF26527">
    <property type="entry name" value="DUF8176"/>
    <property type="match status" value="1"/>
</dbReference>
<keyword evidence="5" id="KW-1185">Reference proteome</keyword>
<dbReference type="Proteomes" id="UP001601444">
    <property type="component" value="Unassembled WGS sequence"/>
</dbReference>
<feature type="region of interest" description="Disordered" evidence="1">
    <location>
        <begin position="1"/>
        <end position="347"/>
    </location>
</feature>
<reference evidence="4 5" key="1">
    <citation type="submission" date="2024-10" db="EMBL/GenBank/DDBJ databases">
        <title>The Natural Products Discovery Center: Release of the First 8490 Sequenced Strains for Exploring Actinobacteria Biosynthetic Diversity.</title>
        <authorList>
            <person name="Kalkreuter E."/>
            <person name="Kautsar S.A."/>
            <person name="Yang D."/>
            <person name="Bader C.D."/>
            <person name="Teijaro C.N."/>
            <person name="Fluegel L."/>
            <person name="Davis C.M."/>
            <person name="Simpson J.R."/>
            <person name="Lauterbach L."/>
            <person name="Steele A.D."/>
            <person name="Gui C."/>
            <person name="Meng S."/>
            <person name="Li G."/>
            <person name="Viehrig K."/>
            <person name="Ye F."/>
            <person name="Su P."/>
            <person name="Kiefer A.F."/>
            <person name="Nichols A."/>
            <person name="Cepeda A.J."/>
            <person name="Yan W."/>
            <person name="Fan B."/>
            <person name="Jiang Y."/>
            <person name="Adhikari A."/>
            <person name="Zheng C.-J."/>
            <person name="Schuster L."/>
            <person name="Cowan T.M."/>
            <person name="Smanski M.J."/>
            <person name="Chevrette M.G."/>
            <person name="De Carvalho L.P.S."/>
            <person name="Shen B."/>
        </authorList>
    </citation>
    <scope>NUCLEOTIDE SEQUENCE [LARGE SCALE GENOMIC DNA]</scope>
    <source>
        <strain evidence="4 5">NPDC004045</strain>
    </source>
</reference>
<dbReference type="RefSeq" id="WP_387700892.1">
    <property type="nucleotide sequence ID" value="NZ_JBIAMX010000008.1"/>
</dbReference>
<feature type="compositionally biased region" description="Low complexity" evidence="1">
    <location>
        <begin position="276"/>
        <end position="287"/>
    </location>
</feature>
<protein>
    <recommendedName>
        <fullName evidence="3">DUF8176 domain-containing protein</fullName>
    </recommendedName>
</protein>
<feature type="domain" description="DUF8176" evidence="3">
    <location>
        <begin position="474"/>
        <end position="592"/>
    </location>
</feature>
<dbReference type="InterPro" id="IPR058489">
    <property type="entry name" value="DUF8176"/>
</dbReference>
<feature type="compositionally biased region" description="Low complexity" evidence="1">
    <location>
        <begin position="35"/>
        <end position="47"/>
    </location>
</feature>
<sequence length="594" mass="59951">MLKSYNELSRWYTPLEPNSGASPAHPDAAEPPEEPSASVADPAASEPFGDPVPVDIAWPSPHPPADERPPLDPPATARGESPGAAPAPARPASPIGPDPSAAEPPPGRSRPAPLVGPADPSAAKPRLGPPWPATPGPADPSAAKPLLGQAHPGRLPSLPPLESAAPADAGPAAGPPVSADDDGMRAAERSGGARHPSREPALPGFVGSAASAGPDRRATEAPPDAATRPSGAAPQHCTEAEIARGAGARSGDAVRRAADAAAPEFGGVDELPGDTVRPPAAVAAPRCADPDGIRGAAEASGHAAFPLDEASLPDFADPGEIRAAGGRPPTNESASPDIPAHGDADAGSAEVLRPPAELAARRAEFRGGWADWMERQEDAEPAPVAEVVPFPWPADDRYDEPRHLTPSPSLRASSAAGRGRARIVLAAAVLVLVLAATGVCFLLFGRGERAAKPADNTTPMQIAAGNVAAVTVDPCPPERTPTLVRSAEPGGTASGPDAVLAFQHGYYVARSGEAARAVVAPDAVVSPASVIQRGIDSIPLGTTHCVRIATLGQGRFAVEVTEFRPGGAPATYTKQLVSTADFGGRVLITGIAAG</sequence>
<feature type="compositionally biased region" description="Low complexity" evidence="1">
    <location>
        <begin position="74"/>
        <end position="87"/>
    </location>
</feature>
<proteinExistence type="predicted"/>
<feature type="compositionally biased region" description="Low complexity" evidence="1">
    <location>
        <begin position="406"/>
        <end position="415"/>
    </location>
</feature>
<evidence type="ECO:0000313" key="5">
    <source>
        <dbReference type="Proteomes" id="UP001601444"/>
    </source>
</evidence>
<comment type="caution">
    <text evidence="4">The sequence shown here is derived from an EMBL/GenBank/DDBJ whole genome shotgun (WGS) entry which is preliminary data.</text>
</comment>
<evidence type="ECO:0000259" key="3">
    <source>
        <dbReference type="Pfam" id="PF26527"/>
    </source>
</evidence>
<feature type="region of interest" description="Disordered" evidence="1">
    <location>
        <begin position="378"/>
        <end position="415"/>
    </location>
</feature>